<dbReference type="SUPFAM" id="SSF54285">
    <property type="entry name" value="MoaD/ThiS"/>
    <property type="match status" value="1"/>
</dbReference>
<accession>A0A1Z5HN18</accession>
<name>A0A1Z5HN18_9FIRM</name>
<evidence type="ECO:0000313" key="2">
    <source>
        <dbReference type="Proteomes" id="UP000197032"/>
    </source>
</evidence>
<reference evidence="2" key="1">
    <citation type="journal article" date="2017" name="Appl. Environ. Microbiol.">
        <title>Genomic analysis of Calderihabitans maritimus KKC1, a thermophilic hydrogenogenic carboxydotrophic bacterium isolated from marine sediment.</title>
        <authorList>
            <person name="Omae K."/>
            <person name="Yoneda Y."/>
            <person name="Fukuyama Y."/>
            <person name="Yoshida T."/>
            <person name="Sako Y."/>
        </authorList>
    </citation>
    <scope>NUCLEOTIDE SEQUENCE [LARGE SCALE GENOMIC DNA]</scope>
    <source>
        <strain evidence="2">KKC1</strain>
    </source>
</reference>
<dbReference type="Proteomes" id="UP000197032">
    <property type="component" value="Unassembled WGS sequence"/>
</dbReference>
<dbReference type="InterPro" id="IPR003749">
    <property type="entry name" value="ThiS/MoaD-like"/>
</dbReference>
<gene>
    <name evidence="1" type="ORF">KKC1_00780</name>
</gene>
<sequence>MRVIFRAPDKKEIEVKGDRTVKQLAKELNFSLESHLVIRDGQMLTPDQLVKDEDVIEIFSAVSGG</sequence>
<protein>
    <submittedName>
        <fullName evidence="1">Sulfur carrier protein ThiS</fullName>
    </submittedName>
</protein>
<dbReference type="Pfam" id="PF02597">
    <property type="entry name" value="ThiS"/>
    <property type="match status" value="1"/>
</dbReference>
<organism evidence="1 2">
    <name type="scientific">Calderihabitans maritimus</name>
    <dbReference type="NCBI Taxonomy" id="1246530"/>
    <lineage>
        <taxon>Bacteria</taxon>
        <taxon>Bacillati</taxon>
        <taxon>Bacillota</taxon>
        <taxon>Clostridia</taxon>
        <taxon>Neomoorellales</taxon>
        <taxon>Calderihabitantaceae</taxon>
        <taxon>Calderihabitans</taxon>
    </lineage>
</organism>
<dbReference type="EMBL" id="BDGJ01000002">
    <property type="protein sequence ID" value="GAW90916.1"/>
    <property type="molecule type" value="Genomic_DNA"/>
</dbReference>
<dbReference type="Gene3D" id="3.10.20.30">
    <property type="match status" value="1"/>
</dbReference>
<dbReference type="RefSeq" id="WP_088552529.1">
    <property type="nucleotide sequence ID" value="NZ_BDGJ01000002.1"/>
</dbReference>
<proteinExistence type="predicted"/>
<dbReference type="InterPro" id="IPR016155">
    <property type="entry name" value="Mopterin_synth/thiamin_S_b"/>
</dbReference>
<dbReference type="OrthoDB" id="1716759at2"/>
<evidence type="ECO:0000313" key="1">
    <source>
        <dbReference type="EMBL" id="GAW90916.1"/>
    </source>
</evidence>
<comment type="caution">
    <text evidence="1">The sequence shown here is derived from an EMBL/GenBank/DDBJ whole genome shotgun (WGS) entry which is preliminary data.</text>
</comment>
<dbReference type="AlphaFoldDB" id="A0A1Z5HN18"/>
<keyword evidence="2" id="KW-1185">Reference proteome</keyword>
<dbReference type="InterPro" id="IPR012675">
    <property type="entry name" value="Beta-grasp_dom_sf"/>
</dbReference>